<reference evidence="2 3" key="1">
    <citation type="submission" date="2020-02" db="EMBL/GenBank/DDBJ databases">
        <authorList>
            <person name="Yang Z."/>
        </authorList>
    </citation>
    <scope>NUCLEOTIDE SEQUENCE [LARGE SCALE GENOMIC DNA]</scope>
    <source>
        <strain evidence="2 3">HX-7-9</strain>
    </source>
</reference>
<gene>
    <name evidence="2" type="ORF">GZH52_04050</name>
</gene>
<evidence type="ECO:0000313" key="3">
    <source>
        <dbReference type="Proteomes" id="UP000482578"/>
    </source>
</evidence>
<evidence type="ECO:0008006" key="4">
    <source>
        <dbReference type="Google" id="ProtNLM"/>
    </source>
</evidence>
<organism evidence="2 3">
    <name type="scientific">Crenobacter caeni</name>
    <dbReference type="NCBI Taxonomy" id="2705474"/>
    <lineage>
        <taxon>Bacteria</taxon>
        <taxon>Pseudomonadati</taxon>
        <taxon>Pseudomonadota</taxon>
        <taxon>Betaproteobacteria</taxon>
        <taxon>Neisseriales</taxon>
        <taxon>Neisseriaceae</taxon>
        <taxon>Crenobacter</taxon>
    </lineage>
</organism>
<dbReference type="EMBL" id="JAAGAA010000003">
    <property type="protein sequence ID" value="NDV11969.1"/>
    <property type="molecule type" value="Genomic_DNA"/>
</dbReference>
<comment type="caution">
    <text evidence="2">The sequence shown here is derived from an EMBL/GenBank/DDBJ whole genome shotgun (WGS) entry which is preliminary data.</text>
</comment>
<proteinExistence type="predicted"/>
<name>A0A6B2KPS4_9NEIS</name>
<keyword evidence="1" id="KW-0732">Signal</keyword>
<evidence type="ECO:0000256" key="1">
    <source>
        <dbReference type="SAM" id="SignalP"/>
    </source>
</evidence>
<keyword evidence="3" id="KW-1185">Reference proteome</keyword>
<dbReference type="AlphaFoldDB" id="A0A6B2KPS4"/>
<feature type="signal peptide" evidence="1">
    <location>
        <begin position="1"/>
        <end position="23"/>
    </location>
</feature>
<evidence type="ECO:0000313" key="2">
    <source>
        <dbReference type="EMBL" id="NDV11969.1"/>
    </source>
</evidence>
<sequence>MNLKVKPLIPLLALTLAASPALADPNAEQVQLLQLLQALSKQQQIAPAAIPASPASVELPPMSEQQQAKLYASWPKSQSVMFFKRYRDGFAFNGTRHIDPDGQIVAYQFDSVTGDVGYVVKNGDDSALIKVMRAGGEPVSLASGVLSGDIWKFKTVSGKTLAGDKIIPLSRGFMLGRESTGFSYLFGEGLRSIAAPDGFDFARFQNGDMASTGYLLLERRQDDQRITGDQDIDSLIGTVKSLGSLLGVTKKEDYLLLNTRNNTTLPINVSIEDKNAHFYSGCTPSKIKYVNQCRNMASFDSLFDQNGRPNQTHYFWRIQWMNTADGPLLVAQENGLRDITVTHLKTTQRATVLNRTLGIASFETNMSENGKLRISAQMGFSRETVDDAFASMQGKLTEQQKI</sequence>
<protein>
    <recommendedName>
        <fullName evidence="4">WG repeat-containing protein</fullName>
    </recommendedName>
</protein>
<dbReference type="RefSeq" id="WP_163315222.1">
    <property type="nucleotide sequence ID" value="NZ_JAAGAA010000003.1"/>
</dbReference>
<feature type="chain" id="PRO_5025397602" description="WG repeat-containing protein" evidence="1">
    <location>
        <begin position="24"/>
        <end position="402"/>
    </location>
</feature>
<dbReference type="Proteomes" id="UP000482578">
    <property type="component" value="Unassembled WGS sequence"/>
</dbReference>
<accession>A0A6B2KPS4</accession>